<dbReference type="SUPFAM" id="SSF47576">
    <property type="entry name" value="Calponin-homology domain, CH-domain"/>
    <property type="match status" value="1"/>
</dbReference>
<protein>
    <recommendedName>
        <fullName evidence="2">Calponin-homology (CH) domain-containing protein</fullName>
    </recommendedName>
</protein>
<evidence type="ECO:0000313" key="4">
    <source>
        <dbReference type="Proteomes" id="UP000077115"/>
    </source>
</evidence>
<reference evidence="3 4" key="1">
    <citation type="submission" date="2006-10" db="EMBL/GenBank/DDBJ databases">
        <title>The Genome Sequence of Batrachochytrium dendrobatidis JEL423.</title>
        <authorList>
            <consortium name="The Broad Institute Genome Sequencing Platform"/>
            <person name="Birren B."/>
            <person name="Lander E."/>
            <person name="Galagan J."/>
            <person name="Cuomo C."/>
            <person name="Devon K."/>
            <person name="Jaffe D."/>
            <person name="Butler J."/>
            <person name="Alvarez P."/>
            <person name="Gnerre S."/>
            <person name="Grabherr M."/>
            <person name="Kleber M."/>
            <person name="Mauceli E."/>
            <person name="Brockman W."/>
            <person name="Young S."/>
            <person name="LaButti K."/>
            <person name="Sykes S."/>
            <person name="DeCaprio D."/>
            <person name="Crawford M."/>
            <person name="Koehrsen M."/>
            <person name="Engels R."/>
            <person name="Montgomery P."/>
            <person name="Pearson M."/>
            <person name="Howarth C."/>
            <person name="Larson L."/>
            <person name="White J."/>
            <person name="O'Leary S."/>
            <person name="Kodira C."/>
            <person name="Zeng Q."/>
            <person name="Yandava C."/>
            <person name="Alvarado L."/>
            <person name="Longcore J."/>
            <person name="James T."/>
        </authorList>
    </citation>
    <scope>NUCLEOTIDE SEQUENCE [LARGE SCALE GENOMIC DNA]</scope>
    <source>
        <strain evidence="3 4">JEL423</strain>
    </source>
</reference>
<feature type="compositionally biased region" description="Basic and acidic residues" evidence="1">
    <location>
        <begin position="146"/>
        <end position="160"/>
    </location>
</feature>
<dbReference type="eggNOG" id="KOG2046">
    <property type="taxonomic scope" value="Eukaryota"/>
</dbReference>
<proteinExistence type="predicted"/>
<evidence type="ECO:0000313" key="3">
    <source>
        <dbReference type="EMBL" id="OAJ36154.1"/>
    </source>
</evidence>
<dbReference type="EMBL" id="DS022300">
    <property type="protein sequence ID" value="OAJ36154.1"/>
    <property type="molecule type" value="Genomic_DNA"/>
</dbReference>
<dbReference type="InterPro" id="IPR050606">
    <property type="entry name" value="Calponin-like"/>
</dbReference>
<dbReference type="InterPro" id="IPR003096">
    <property type="entry name" value="SM22_calponin"/>
</dbReference>
<feature type="compositionally biased region" description="Low complexity" evidence="1">
    <location>
        <begin position="116"/>
        <end position="130"/>
    </location>
</feature>
<dbReference type="AlphaFoldDB" id="A0A177W8Y2"/>
<dbReference type="InterPro" id="IPR036872">
    <property type="entry name" value="CH_dom_sf"/>
</dbReference>
<feature type="domain" description="Calponin-homology (CH)" evidence="2">
    <location>
        <begin position="215"/>
        <end position="324"/>
    </location>
</feature>
<feature type="region of interest" description="Disordered" evidence="1">
    <location>
        <begin position="143"/>
        <end position="165"/>
    </location>
</feature>
<dbReference type="Proteomes" id="UP000077115">
    <property type="component" value="Unassembled WGS sequence"/>
</dbReference>
<dbReference type="GO" id="GO:0015629">
    <property type="term" value="C:actin cytoskeleton"/>
    <property type="evidence" value="ECO:0007669"/>
    <property type="project" value="TreeGrafter"/>
</dbReference>
<dbReference type="STRING" id="403673.A0A177W8Y2"/>
<accession>A0A177W8Y2</accession>
<reference evidence="3 4" key="2">
    <citation type="submission" date="2016-05" db="EMBL/GenBank/DDBJ databases">
        <title>Lineage-specific infection strategies underlie the spectrum of fungal disease in amphibians.</title>
        <authorList>
            <person name="Cuomo C.A."/>
            <person name="Farrer R.A."/>
            <person name="James T."/>
            <person name="Longcore J."/>
            <person name="Birren B."/>
        </authorList>
    </citation>
    <scope>NUCLEOTIDE SEQUENCE [LARGE SCALE GENOMIC DNA]</scope>
    <source>
        <strain evidence="3 4">JEL423</strain>
    </source>
</reference>
<dbReference type="PANTHER" id="PTHR47385:SF14">
    <property type="entry name" value="TRANSGELIN"/>
    <property type="match status" value="1"/>
</dbReference>
<dbReference type="Gene3D" id="1.10.418.10">
    <property type="entry name" value="Calponin-like domain"/>
    <property type="match status" value="1"/>
</dbReference>
<sequence>MHVVEPLDRSNTEYNSAVEDLTHQLQQRDVEIRQLRTRLTEQQASMAQKENQHASQMEELQAKNAKLEELVLSLRESLAESNSKLTVLPTSGRPLAHMTKWRSNPRNPIRQPNAQSSTENLNSNDDNNSVNRDELQLNVVQPSNEDLTKSDSVSQHKQESETSQEALRKKMVGMGGMNPLLPLGFHPGAIKLRPSSSINLIDGSRASESSFSGSEVSEPVVRAWLYSVLADEDLAPDSGVSLRESLRDGKLLCKLANAISCKESIKINMGRFPIMHMENIAGFLGVVESMGIPRHQLFSANDLYDGTDMPRVVQTLDTLKKVHDTTGKSL</sequence>
<dbReference type="GO" id="GO:0007015">
    <property type="term" value="P:actin filament organization"/>
    <property type="evidence" value="ECO:0007669"/>
    <property type="project" value="TreeGrafter"/>
</dbReference>
<dbReference type="CDD" id="cd00014">
    <property type="entry name" value="CH_SF"/>
    <property type="match status" value="1"/>
</dbReference>
<dbReference type="GO" id="GO:0051015">
    <property type="term" value="F:actin filament binding"/>
    <property type="evidence" value="ECO:0007669"/>
    <property type="project" value="TreeGrafter"/>
</dbReference>
<dbReference type="VEuPathDB" id="FungiDB:BDEG_20358"/>
<dbReference type="OrthoDB" id="21595at2759"/>
<gene>
    <name evidence="3" type="ORF">BDEG_20358</name>
</gene>
<organism evidence="3 4">
    <name type="scientific">Batrachochytrium dendrobatidis (strain JEL423)</name>
    <dbReference type="NCBI Taxonomy" id="403673"/>
    <lineage>
        <taxon>Eukaryota</taxon>
        <taxon>Fungi</taxon>
        <taxon>Fungi incertae sedis</taxon>
        <taxon>Chytridiomycota</taxon>
        <taxon>Chytridiomycota incertae sedis</taxon>
        <taxon>Chytridiomycetes</taxon>
        <taxon>Rhizophydiales</taxon>
        <taxon>Rhizophydiales incertae sedis</taxon>
        <taxon>Batrachochytrium</taxon>
    </lineage>
</organism>
<dbReference type="Pfam" id="PF00307">
    <property type="entry name" value="CH"/>
    <property type="match status" value="1"/>
</dbReference>
<name>A0A177W8Y2_BATDL</name>
<dbReference type="PRINTS" id="PR00888">
    <property type="entry name" value="SM22CALPONIN"/>
</dbReference>
<dbReference type="SMART" id="SM00033">
    <property type="entry name" value="CH"/>
    <property type="match status" value="1"/>
</dbReference>
<evidence type="ECO:0000256" key="1">
    <source>
        <dbReference type="SAM" id="MobiDB-lite"/>
    </source>
</evidence>
<evidence type="ECO:0000259" key="2">
    <source>
        <dbReference type="PROSITE" id="PS50021"/>
    </source>
</evidence>
<feature type="compositionally biased region" description="Polar residues" evidence="1">
    <location>
        <begin position="101"/>
        <end position="115"/>
    </location>
</feature>
<dbReference type="InterPro" id="IPR001715">
    <property type="entry name" value="CH_dom"/>
</dbReference>
<feature type="region of interest" description="Disordered" evidence="1">
    <location>
        <begin position="80"/>
        <end position="130"/>
    </location>
</feature>
<dbReference type="PROSITE" id="PS50021">
    <property type="entry name" value="CH"/>
    <property type="match status" value="1"/>
</dbReference>
<dbReference type="PANTHER" id="PTHR47385">
    <property type="entry name" value="CALPONIN"/>
    <property type="match status" value="1"/>
</dbReference>